<dbReference type="AlphaFoldDB" id="A0A2T6ZHP6"/>
<evidence type="ECO:0000313" key="4">
    <source>
        <dbReference type="Proteomes" id="UP000244722"/>
    </source>
</evidence>
<gene>
    <name evidence="3" type="ORF">B9Z19DRAFT_376093</name>
</gene>
<feature type="transmembrane region" description="Helical" evidence="2">
    <location>
        <begin position="25"/>
        <end position="58"/>
    </location>
</feature>
<feature type="transmembrane region" description="Helical" evidence="2">
    <location>
        <begin position="64"/>
        <end position="86"/>
    </location>
</feature>
<keyword evidence="4" id="KW-1185">Reference proteome</keyword>
<evidence type="ECO:0000256" key="2">
    <source>
        <dbReference type="SAM" id="Phobius"/>
    </source>
</evidence>
<evidence type="ECO:0000256" key="1">
    <source>
        <dbReference type="SAM" id="MobiDB-lite"/>
    </source>
</evidence>
<comment type="caution">
    <text evidence="3">The sequence shown here is derived from an EMBL/GenBank/DDBJ whole genome shotgun (WGS) entry which is preliminary data.</text>
</comment>
<evidence type="ECO:0008006" key="5">
    <source>
        <dbReference type="Google" id="ProtNLM"/>
    </source>
</evidence>
<accession>A0A2T6ZHP6</accession>
<sequence>MSLAHYPLTEVGCTGRITPHSPPLFLVFFIIRVSFLFSFSCFFFYFSFPFLFCCTFFLSSLRFFFFLFFFLFFPFFFLAVSSISLASEFLFLRITLFEGSGQKEHGRTTPQADLAMSLGERMGGSMEHQPSGLSMRYLLLHTAWDTVWGAGIPLETSHPQRKRRGLSEPIKDERSSPRKSQGNAKD</sequence>
<evidence type="ECO:0000313" key="3">
    <source>
        <dbReference type="EMBL" id="PUU75002.1"/>
    </source>
</evidence>
<feature type="compositionally biased region" description="Basic and acidic residues" evidence="1">
    <location>
        <begin position="165"/>
        <end position="176"/>
    </location>
</feature>
<reference evidence="3 4" key="1">
    <citation type="submission" date="2017-04" db="EMBL/GenBank/DDBJ databases">
        <title>Draft genome sequence of Tuber borchii Vittad., a whitish edible truffle.</title>
        <authorList>
            <consortium name="DOE Joint Genome Institute"/>
            <person name="Murat C."/>
            <person name="Kuo A."/>
            <person name="Barry K.W."/>
            <person name="Clum A."/>
            <person name="Dockter R.B."/>
            <person name="Fauchery L."/>
            <person name="Iotti M."/>
            <person name="Kohler A."/>
            <person name="Labutti K."/>
            <person name="Lindquist E.A."/>
            <person name="Lipzen A."/>
            <person name="Ohm R.A."/>
            <person name="Wang M."/>
            <person name="Grigoriev I.V."/>
            <person name="Zambonelli A."/>
            <person name="Martin F.M."/>
        </authorList>
    </citation>
    <scope>NUCLEOTIDE SEQUENCE [LARGE SCALE GENOMIC DNA]</scope>
    <source>
        <strain evidence="3 4">Tbo3840</strain>
    </source>
</reference>
<keyword evidence="2" id="KW-0472">Membrane</keyword>
<dbReference type="Proteomes" id="UP000244722">
    <property type="component" value="Unassembled WGS sequence"/>
</dbReference>
<protein>
    <recommendedName>
        <fullName evidence="5">Transmembrane protein</fullName>
    </recommendedName>
</protein>
<keyword evidence="2" id="KW-0812">Transmembrane</keyword>
<proteinExistence type="predicted"/>
<keyword evidence="2" id="KW-1133">Transmembrane helix</keyword>
<dbReference type="EMBL" id="NESQ01000256">
    <property type="protein sequence ID" value="PUU75002.1"/>
    <property type="molecule type" value="Genomic_DNA"/>
</dbReference>
<feature type="region of interest" description="Disordered" evidence="1">
    <location>
        <begin position="155"/>
        <end position="186"/>
    </location>
</feature>
<name>A0A2T6ZHP6_TUBBO</name>
<organism evidence="3 4">
    <name type="scientific">Tuber borchii</name>
    <name type="common">White truffle</name>
    <dbReference type="NCBI Taxonomy" id="42251"/>
    <lineage>
        <taxon>Eukaryota</taxon>
        <taxon>Fungi</taxon>
        <taxon>Dikarya</taxon>
        <taxon>Ascomycota</taxon>
        <taxon>Pezizomycotina</taxon>
        <taxon>Pezizomycetes</taxon>
        <taxon>Pezizales</taxon>
        <taxon>Tuberaceae</taxon>
        <taxon>Tuber</taxon>
    </lineage>
</organism>